<dbReference type="EMBL" id="SVER01000018">
    <property type="protein sequence ID" value="MBE5919793.1"/>
    <property type="molecule type" value="Genomic_DNA"/>
</dbReference>
<comment type="caution">
    <text evidence="3">The sequence shown here is derived from an EMBL/GenBank/DDBJ whole genome shotgun (WGS) entry which is preliminary data.</text>
</comment>
<dbReference type="InterPro" id="IPR029050">
    <property type="entry name" value="Immunoprotect_excell_Ig-like"/>
</dbReference>
<keyword evidence="1" id="KW-0732">Signal</keyword>
<feature type="region of interest" description="Disordered" evidence="2">
    <location>
        <begin position="59"/>
        <end position="121"/>
    </location>
</feature>
<protein>
    <recommendedName>
        <fullName evidence="5">DUF4352 domain-containing protein</fullName>
    </recommendedName>
</protein>
<dbReference type="PROSITE" id="PS51257">
    <property type="entry name" value="PROKAR_LIPOPROTEIN"/>
    <property type="match status" value="1"/>
</dbReference>
<evidence type="ECO:0000313" key="3">
    <source>
        <dbReference type="EMBL" id="MBE5919793.1"/>
    </source>
</evidence>
<accession>A0A927UCX1</accession>
<gene>
    <name evidence="3" type="ORF">E7272_08095</name>
</gene>
<dbReference type="Gene3D" id="2.60.40.1240">
    <property type="match status" value="1"/>
</dbReference>
<reference evidence="3" key="1">
    <citation type="submission" date="2019-04" db="EMBL/GenBank/DDBJ databases">
        <title>Evolution of Biomass-Degrading Anaerobic Consortia Revealed by Metagenomics.</title>
        <authorList>
            <person name="Peng X."/>
        </authorList>
    </citation>
    <scope>NUCLEOTIDE SEQUENCE</scope>
    <source>
        <strain evidence="3">SIG311</strain>
    </source>
</reference>
<name>A0A927UCX1_9FIRM</name>
<evidence type="ECO:0000313" key="4">
    <source>
        <dbReference type="Proteomes" id="UP000766246"/>
    </source>
</evidence>
<organism evidence="3 4">
    <name type="scientific">Pseudobutyrivibrio ruminis</name>
    <dbReference type="NCBI Taxonomy" id="46206"/>
    <lineage>
        <taxon>Bacteria</taxon>
        <taxon>Bacillati</taxon>
        <taxon>Bacillota</taxon>
        <taxon>Clostridia</taxon>
        <taxon>Lachnospirales</taxon>
        <taxon>Lachnospiraceae</taxon>
        <taxon>Pseudobutyrivibrio</taxon>
    </lineage>
</organism>
<dbReference type="AlphaFoldDB" id="A0A927UCX1"/>
<evidence type="ECO:0008006" key="5">
    <source>
        <dbReference type="Google" id="ProtNLM"/>
    </source>
</evidence>
<evidence type="ECO:0000256" key="2">
    <source>
        <dbReference type="SAM" id="MobiDB-lite"/>
    </source>
</evidence>
<proteinExistence type="predicted"/>
<feature type="compositionally biased region" description="Acidic residues" evidence="2">
    <location>
        <begin position="65"/>
        <end position="92"/>
    </location>
</feature>
<sequence>MKIKSLGLLISILSIAFLFTGCGEPLMEMTAEEEAIITAYASKAVSKFNKNQTIGIANARVREGELDEEYSPDEPEETDDEAIEQPEIDPETGEPINVDASSEETEESGEETAEDSSSDLGYSFTEAIGIEGVEFSCSEFDVSEEFKTKKFLMEKVSGKKYVVLSIEAKNTSDKSVDFSQYKGNSYSLSLNGGEKASASFTPLGNDLVNYDGILAAGDTKSFILVFQFSDSSVENITSMELFVTSEGTTRGTTI</sequence>
<evidence type="ECO:0000256" key="1">
    <source>
        <dbReference type="ARBA" id="ARBA00022729"/>
    </source>
</evidence>
<dbReference type="Proteomes" id="UP000766246">
    <property type="component" value="Unassembled WGS sequence"/>
</dbReference>
<feature type="compositionally biased region" description="Acidic residues" evidence="2">
    <location>
        <begin position="101"/>
        <end position="117"/>
    </location>
</feature>